<evidence type="ECO:0000313" key="1">
    <source>
        <dbReference type="EMBL" id="SNR33003.1"/>
    </source>
</evidence>
<dbReference type="InterPro" id="IPR009319">
    <property type="entry name" value="Phage_A118_VSP1"/>
</dbReference>
<dbReference type="AlphaFoldDB" id="A0A238VH44"/>
<accession>A0A238VH44</accession>
<proteinExistence type="predicted"/>
<dbReference type="Pfam" id="PF06152">
    <property type="entry name" value="Phage_min_cap2"/>
    <property type="match status" value="1"/>
</dbReference>
<evidence type="ECO:0000313" key="2">
    <source>
        <dbReference type="Proteomes" id="UP000198403"/>
    </source>
</evidence>
<keyword evidence="2" id="KW-1185">Reference proteome</keyword>
<dbReference type="OrthoDB" id="3197444at2"/>
<reference evidence="1 2" key="1">
    <citation type="submission" date="2017-06" db="EMBL/GenBank/DDBJ databases">
        <authorList>
            <person name="Kim H.J."/>
            <person name="Triplett B.A."/>
        </authorList>
    </citation>
    <scope>NUCLEOTIDE SEQUENCE [LARGE SCALE GENOMIC DNA]</scope>
    <source>
        <strain evidence="1 2">DSM 44272</strain>
    </source>
</reference>
<gene>
    <name evidence="1" type="ORF">SAMN06272737_10378</name>
</gene>
<dbReference type="GO" id="GO:0005198">
    <property type="term" value="F:structural molecule activity"/>
    <property type="evidence" value="ECO:0007669"/>
    <property type="project" value="InterPro"/>
</dbReference>
<name>A0A238VH44_9ACTN</name>
<organism evidence="1 2">
    <name type="scientific">Blastococcus mobilis</name>
    <dbReference type="NCBI Taxonomy" id="1938746"/>
    <lineage>
        <taxon>Bacteria</taxon>
        <taxon>Bacillati</taxon>
        <taxon>Actinomycetota</taxon>
        <taxon>Actinomycetes</taxon>
        <taxon>Geodermatophilales</taxon>
        <taxon>Geodermatophilaceae</taxon>
        <taxon>Blastococcus</taxon>
    </lineage>
</organism>
<dbReference type="Proteomes" id="UP000198403">
    <property type="component" value="Unassembled WGS sequence"/>
</dbReference>
<protein>
    <submittedName>
        <fullName evidence="1">Phage minor capsid protein 2</fullName>
    </submittedName>
</protein>
<dbReference type="EMBL" id="FZNO01000003">
    <property type="protein sequence ID" value="SNR33003.1"/>
    <property type="molecule type" value="Genomic_DNA"/>
</dbReference>
<dbReference type="RefSeq" id="WP_089335227.1">
    <property type="nucleotide sequence ID" value="NZ_FZNO01000003.1"/>
</dbReference>
<sequence>MPVSPDGGARFAKVLADLYGDAAQHLIALVADRLAAGITDPGWAERKLSDVLRLRRDAQRFVTRLADQVDASLYELLAEAYSAGVLAAGGPGVTEAQAGIVATNRGAVQAYAAELAGTVQTTHTRILRTAEDVYRRVIADVAGQVVTGVQTRREAAARAVSRFAQQGVTGYVDAKGRNWSIDTYAEMATRTTAGQAHLQGGIDRYQQQGRYLVVISDAPEECSLCRPWERTVLSLTGREPTPGEVEGHRYGGTLAQARAAGLFHPQCRHSMAGFIPGLTRPAGRPTAEPEGDALRQRQRALERAVRESKRRVAAAEPFGDTAQLARDRALLRKRQAALREFVAEHDRKADVSRRRVNLVSR</sequence>